<dbReference type="AlphaFoldDB" id="A0A5B0LQ34"/>
<gene>
    <name evidence="1" type="ORF">PGT21_033295</name>
</gene>
<organism evidence="1 2">
    <name type="scientific">Puccinia graminis f. sp. tritici</name>
    <dbReference type="NCBI Taxonomy" id="56615"/>
    <lineage>
        <taxon>Eukaryota</taxon>
        <taxon>Fungi</taxon>
        <taxon>Dikarya</taxon>
        <taxon>Basidiomycota</taxon>
        <taxon>Pucciniomycotina</taxon>
        <taxon>Pucciniomycetes</taxon>
        <taxon>Pucciniales</taxon>
        <taxon>Pucciniaceae</taxon>
        <taxon>Puccinia</taxon>
    </lineage>
</organism>
<keyword evidence="2" id="KW-1185">Reference proteome</keyword>
<reference evidence="1 2" key="1">
    <citation type="submission" date="2019-05" db="EMBL/GenBank/DDBJ databases">
        <title>Emergence of the Ug99 lineage of the wheat stem rust pathogen through somatic hybridization.</title>
        <authorList>
            <person name="Li F."/>
            <person name="Upadhyaya N.M."/>
            <person name="Sperschneider J."/>
            <person name="Matny O."/>
            <person name="Nguyen-Phuc H."/>
            <person name="Mago R."/>
            <person name="Raley C."/>
            <person name="Miller M.E."/>
            <person name="Silverstein K.A.T."/>
            <person name="Henningsen E."/>
            <person name="Hirsch C.D."/>
            <person name="Visser B."/>
            <person name="Pretorius Z.A."/>
            <person name="Steffenson B.J."/>
            <person name="Schwessinger B."/>
            <person name="Dodds P.N."/>
            <person name="Figueroa M."/>
        </authorList>
    </citation>
    <scope>NUCLEOTIDE SEQUENCE [LARGE SCALE GENOMIC DNA]</scope>
    <source>
        <strain evidence="1">21-0</strain>
    </source>
</reference>
<name>A0A5B0LQ34_PUCGR</name>
<evidence type="ECO:0000313" key="2">
    <source>
        <dbReference type="Proteomes" id="UP000324748"/>
    </source>
</evidence>
<dbReference type="EMBL" id="VSWC01000196">
    <property type="protein sequence ID" value="KAA1066541.1"/>
    <property type="molecule type" value="Genomic_DNA"/>
</dbReference>
<dbReference type="Proteomes" id="UP000324748">
    <property type="component" value="Unassembled WGS sequence"/>
</dbReference>
<evidence type="ECO:0000313" key="1">
    <source>
        <dbReference type="EMBL" id="KAA1066541.1"/>
    </source>
</evidence>
<accession>A0A5B0LQ34</accession>
<protein>
    <submittedName>
        <fullName evidence="1">Uncharacterized protein</fullName>
    </submittedName>
</protein>
<sequence>MPADNIGIASKVSEIASEINAMPILRIGFANGGDAIRGPASLTPMRCRCTHRIRFIVAYRYYSCHHCVVAPGNDETMRYNAINRPVLVSHRFSDTRLSDTDVMHRLSDAMHRYHIGFAMRYRCDAMHVFIARIGRIGHCLGYYLLHKFKLAIGFNSLDKPLMRADTPLNGSNTQAASVRSTYVRSCQKTSLH</sequence>
<proteinExistence type="predicted"/>
<comment type="caution">
    <text evidence="1">The sequence shown here is derived from an EMBL/GenBank/DDBJ whole genome shotgun (WGS) entry which is preliminary data.</text>
</comment>